<feature type="compositionally biased region" description="Polar residues" evidence="5">
    <location>
        <begin position="629"/>
        <end position="638"/>
    </location>
</feature>
<feature type="compositionally biased region" description="Polar residues" evidence="5">
    <location>
        <begin position="909"/>
        <end position="921"/>
    </location>
</feature>
<feature type="region of interest" description="Disordered" evidence="5">
    <location>
        <begin position="1"/>
        <end position="38"/>
    </location>
</feature>
<dbReference type="PANTHER" id="PTHR12601:SF6">
    <property type="entry name" value="CLUSTERED MITOCHONDRIA PROTEIN HOMOLOG"/>
    <property type="match status" value="1"/>
</dbReference>
<dbReference type="InterPro" id="IPR023231">
    <property type="entry name" value="GSKIP_dom_sf"/>
</dbReference>
<dbReference type="SUPFAM" id="SSF48452">
    <property type="entry name" value="TPR-like"/>
    <property type="match status" value="1"/>
</dbReference>
<dbReference type="CDD" id="cd15466">
    <property type="entry name" value="CLU-central"/>
    <property type="match status" value="1"/>
</dbReference>
<dbReference type="Proteomes" id="UP000824596">
    <property type="component" value="Unassembled WGS sequence"/>
</dbReference>
<dbReference type="FunFam" id="1.25.40.10:FF:000293">
    <property type="entry name" value="Clustered mitochondria protein homolog"/>
    <property type="match status" value="1"/>
</dbReference>
<dbReference type="Pfam" id="PF13374">
    <property type="entry name" value="TPR_10"/>
    <property type="match status" value="1"/>
</dbReference>
<comment type="function">
    <text evidence="3">mRNA-binding protein involved in proper cytoplasmic distribution of mitochondria.</text>
</comment>
<dbReference type="Pfam" id="PF13424">
    <property type="entry name" value="TPR_12"/>
    <property type="match status" value="1"/>
</dbReference>
<dbReference type="Pfam" id="PF13236">
    <property type="entry name" value="CLU"/>
    <property type="match status" value="1"/>
</dbReference>
<dbReference type="InterPro" id="IPR028275">
    <property type="entry name" value="CLU_N"/>
</dbReference>
<dbReference type="GO" id="GO:0005737">
    <property type="term" value="C:cytoplasm"/>
    <property type="evidence" value="ECO:0007669"/>
    <property type="project" value="UniProtKB-SubCell"/>
</dbReference>
<dbReference type="GO" id="GO:0048312">
    <property type="term" value="P:intracellular distribution of mitochondria"/>
    <property type="evidence" value="ECO:0007669"/>
    <property type="project" value="TreeGrafter"/>
</dbReference>
<name>A0A9P8MSQ0_9HYPO</name>
<feature type="region of interest" description="Disordered" evidence="5">
    <location>
        <begin position="1224"/>
        <end position="1252"/>
    </location>
</feature>
<dbReference type="InterPro" id="IPR033646">
    <property type="entry name" value="CLU-central"/>
</dbReference>
<comment type="subunit">
    <text evidence="3">May associate with the eukaryotic translation initiation factor 3 (eIF-3) complex.</text>
</comment>
<dbReference type="Gene3D" id="3.30.2280.10">
    <property type="entry name" value="Hypothetical protein (hspc210)"/>
    <property type="match status" value="1"/>
</dbReference>
<dbReference type="InterPro" id="IPR025697">
    <property type="entry name" value="CLU_dom"/>
</dbReference>
<accession>A0A9P8MSQ0</accession>
<feature type="domain" description="Clu" evidence="6">
    <location>
        <begin position="330"/>
        <end position="574"/>
    </location>
</feature>
<protein>
    <recommendedName>
        <fullName evidence="3">Clustered mitochondria protein homolog</fullName>
    </recommendedName>
    <alternativeName>
        <fullName evidence="3">Protein TIF31 homolog</fullName>
    </alternativeName>
</protein>
<feature type="region of interest" description="Disordered" evidence="5">
    <location>
        <begin position="618"/>
        <end position="647"/>
    </location>
</feature>
<reference evidence="7" key="1">
    <citation type="submission" date="2021-09" db="EMBL/GenBank/DDBJ databases">
        <title>A high-quality genome of the endoparasitic fungus Hirsutella rhossiliensis with a comparison of Hirsutella genomes reveals transposable elements contributing to genome size variation.</title>
        <authorList>
            <person name="Lin R."/>
            <person name="Jiao Y."/>
            <person name="Sun X."/>
            <person name="Ling J."/>
            <person name="Xie B."/>
            <person name="Cheng X."/>
        </authorList>
    </citation>
    <scope>NUCLEOTIDE SEQUENCE</scope>
    <source>
        <strain evidence="7">HR02</strain>
    </source>
</reference>
<organism evidence="7 8">
    <name type="scientific">Hirsutella rhossiliensis</name>
    <dbReference type="NCBI Taxonomy" id="111463"/>
    <lineage>
        <taxon>Eukaryota</taxon>
        <taxon>Fungi</taxon>
        <taxon>Dikarya</taxon>
        <taxon>Ascomycota</taxon>
        <taxon>Pezizomycotina</taxon>
        <taxon>Sordariomycetes</taxon>
        <taxon>Hypocreomycetidae</taxon>
        <taxon>Hypocreales</taxon>
        <taxon>Ophiocordycipitaceae</taxon>
        <taxon>Hirsutella</taxon>
    </lineage>
</organism>
<feature type="compositionally biased region" description="Basic and acidic residues" evidence="5">
    <location>
        <begin position="618"/>
        <end position="628"/>
    </location>
</feature>
<evidence type="ECO:0000313" key="8">
    <source>
        <dbReference type="Proteomes" id="UP000824596"/>
    </source>
</evidence>
<dbReference type="Pfam" id="PF12807">
    <property type="entry name" value="eIF3_p135"/>
    <property type="match status" value="1"/>
</dbReference>
<dbReference type="InterPro" id="IPR019734">
    <property type="entry name" value="TPR_rpt"/>
</dbReference>
<gene>
    <name evidence="3" type="primary">CLU1</name>
    <name evidence="3" type="synonym">TIF31</name>
    <name evidence="7" type="ORF">HRG_08680</name>
</gene>
<comment type="subcellular location">
    <subcellularLocation>
        <location evidence="3">Cytoplasm</location>
    </subcellularLocation>
</comment>
<dbReference type="FunFam" id="3.30.2280.10:FF:000002">
    <property type="entry name" value="Clustered mitochondria protein homolog"/>
    <property type="match status" value="1"/>
</dbReference>
<dbReference type="PROSITE" id="PS51823">
    <property type="entry name" value="CLU"/>
    <property type="match status" value="1"/>
</dbReference>
<dbReference type="GO" id="GO:0003729">
    <property type="term" value="F:mRNA binding"/>
    <property type="evidence" value="ECO:0007669"/>
    <property type="project" value="TreeGrafter"/>
</dbReference>
<dbReference type="GO" id="GO:0007005">
    <property type="term" value="P:mitochondrion organization"/>
    <property type="evidence" value="ECO:0007669"/>
    <property type="project" value="UniProtKB-UniRule"/>
</dbReference>
<dbReference type="AlphaFoldDB" id="A0A9P8MSQ0"/>
<keyword evidence="3" id="KW-0694">RNA-binding</keyword>
<evidence type="ECO:0000256" key="1">
    <source>
        <dbReference type="ARBA" id="ARBA00022490"/>
    </source>
</evidence>
<dbReference type="OrthoDB" id="1414216at2759"/>
<comment type="caution">
    <text evidence="7">The sequence shown here is derived from an EMBL/GenBank/DDBJ whole genome shotgun (WGS) entry which is preliminary data.</text>
</comment>
<dbReference type="InterPro" id="IPR011990">
    <property type="entry name" value="TPR-like_helical_dom_sf"/>
</dbReference>
<dbReference type="Pfam" id="PF15044">
    <property type="entry name" value="CLU_N"/>
    <property type="match status" value="1"/>
</dbReference>
<feature type="compositionally biased region" description="Low complexity" evidence="5">
    <location>
        <begin position="1"/>
        <end position="14"/>
    </location>
</feature>
<comment type="similarity">
    <text evidence="3">Belongs to the CLU family.</text>
</comment>
<sequence length="1252" mass="138346">MAAQSQAQTSTPTSSDKEDVTRGTNHAVAAPAEADAEADAGTDSLINLTVALPDPEVQKIQIMVSSQEQVHEVRQSIIELPAAFRFTCFHLEHAGQKINDFIPLSEIQGLDADPEFYLVQDPYTEKEARIHLVRVRELIGAAGDRVDISQGVLPGLSLFENLSLSSASTADGADQLPVKDYEFQVLPSLTSLIPEPVSPPPKTVKSIALSSWNPPPCHLRQRGHLLYIVVTTNEGEQFQITSHVSGFFVNKSSNAKFDPFPRQAPKGHFSHSLLELLALISPSFSKSFTQLQDHNMQRDPLATFQITNAVPAAPWVVPSPSSTLCAHVPDATRPQETFLLSGVENLDSLRDWNEEFQSAKELPKDTVQDRVFRERLLSKLFADYNDAATKGAVMVARGEIAPLNPTECRDAQIFVSNNIFFSFGADGVGTFTSEGGDEAARVATGKDVAGVRLVNQLDIDGLFAPATVVVDYLGRRIVGQSIVPGIFKQREPGENQIDYGAVDGKDVVAADERFAPAFAQLFKALKVKRHPVWDKDGTKFDLEASVETKGLMGTDGRKYVLDLYRITPFDITWLEESRPATGEDDTKSYPHRMTVLRPELVESFARLRMKQWVDKELARRGQTKRDETTNGVNGQEPTSAEDEASNKGPLDLSNFKFALNPDAFSGQLPQSEEDKVQFEDDEKEVREACSHLRDQVIPDLLRELSDSDVSFPMDGQSLSRLLHKRGINVRYLGMVATLATDSRLRCLREICVQDMVSRAFKHDAAGHLRSLPVPFTTACVSHLLNCLLGHRLNPKPSAEIDSSLRMLYPDADLSFDQVTPESLRASIAKQVLSRFRYELDEQWDMGIRSTQLLREVCLRLGVQVQAKDYVYGTVEKLDAPPAVDLEQTQSNGNVDGETKKKKKKARDGSPSSTASGTTKHTFTPDDIVDMVPLIKHSSPRSALAEEALEAGRLSIIQNQKKLGQELLLESLSLHEQIYGILHPEVAKVYNSLSMLYYQLDDKEAAVELSRKAIVVAERTVGVDSAETLLNYLNLSLFLHQSGDSRGALAASKHALMLWKIIYGPGHPDSITTINNAAVMLQHLKAYHDSRLWFEESLRVCESVFGKQSVNSATLLFQLAQALALDHDSKGAVNRMRESYNIFLNELGPEDKNTREAESWLEQLTQNAVSIAKHAKDVQTKRIRSGIRFPAATVPSQAPAVGSSQRMAASSQIDPRSIDELIKFIEGGDQKSKSAKNRLSRGNPKRRGKSTAS</sequence>
<dbReference type="PANTHER" id="PTHR12601">
    <property type="entry name" value="EUKARYOTIC TRANSLATION INITIATION FACTOR 3 SUBUNIT EIF-3"/>
    <property type="match status" value="1"/>
</dbReference>
<feature type="region of interest" description="Disordered" evidence="5">
    <location>
        <begin position="882"/>
        <end position="923"/>
    </location>
</feature>
<dbReference type="InterPro" id="IPR027523">
    <property type="entry name" value="CLU_prot"/>
</dbReference>
<dbReference type="HAMAP" id="MF_03013">
    <property type="entry name" value="CLU"/>
    <property type="match status" value="1"/>
</dbReference>
<dbReference type="EMBL" id="JAIZPD010000010">
    <property type="protein sequence ID" value="KAH0960525.1"/>
    <property type="molecule type" value="Genomic_DNA"/>
</dbReference>
<evidence type="ECO:0000256" key="2">
    <source>
        <dbReference type="ARBA" id="ARBA00022803"/>
    </source>
</evidence>
<evidence type="ECO:0000256" key="4">
    <source>
        <dbReference type="PROSITE-ProRule" id="PRU00339"/>
    </source>
</evidence>
<evidence type="ECO:0000313" key="7">
    <source>
        <dbReference type="EMBL" id="KAH0960525.1"/>
    </source>
</evidence>
<evidence type="ECO:0000256" key="3">
    <source>
        <dbReference type="HAMAP-Rule" id="MF_03013"/>
    </source>
</evidence>
<keyword evidence="1 3" id="KW-0963">Cytoplasm</keyword>
<feature type="compositionally biased region" description="Basic residues" evidence="5">
    <location>
        <begin position="1232"/>
        <end position="1252"/>
    </location>
</feature>
<evidence type="ECO:0000259" key="6">
    <source>
        <dbReference type="PROSITE" id="PS51823"/>
    </source>
</evidence>
<evidence type="ECO:0000256" key="5">
    <source>
        <dbReference type="SAM" id="MobiDB-lite"/>
    </source>
</evidence>
<keyword evidence="2 4" id="KW-0802">TPR repeat</keyword>
<proteinExistence type="inferred from homology"/>
<keyword evidence="8" id="KW-1185">Reference proteome</keyword>
<dbReference type="PROSITE" id="PS50005">
    <property type="entry name" value="TPR"/>
    <property type="match status" value="1"/>
</dbReference>
<feature type="repeat" description="TPR" evidence="4">
    <location>
        <begin position="986"/>
        <end position="1019"/>
    </location>
</feature>
<dbReference type="SUPFAM" id="SSF103107">
    <property type="entry name" value="Hypothetical protein c14orf129, hspc210"/>
    <property type="match status" value="1"/>
</dbReference>
<dbReference type="Gene3D" id="1.25.40.10">
    <property type="entry name" value="Tetratricopeptide repeat domain"/>
    <property type="match status" value="2"/>
</dbReference>